<keyword evidence="4" id="KW-1185">Reference proteome</keyword>
<protein>
    <submittedName>
        <fullName evidence="3">Uncharacterized protein</fullName>
    </submittedName>
</protein>
<evidence type="ECO:0000313" key="4">
    <source>
        <dbReference type="Proteomes" id="UP001197093"/>
    </source>
</evidence>
<organism evidence="3 4">
    <name type="scientific">Staphylotrichum longicolle</name>
    <dbReference type="NCBI Taxonomy" id="669026"/>
    <lineage>
        <taxon>Eukaryota</taxon>
        <taxon>Fungi</taxon>
        <taxon>Dikarya</taxon>
        <taxon>Ascomycota</taxon>
        <taxon>Pezizomycotina</taxon>
        <taxon>Sordariomycetes</taxon>
        <taxon>Sordariomycetidae</taxon>
        <taxon>Sordariales</taxon>
        <taxon>Chaetomiaceae</taxon>
        <taxon>Staphylotrichum</taxon>
    </lineage>
</organism>
<comment type="caution">
    <text evidence="3">The sequence shown here is derived from an EMBL/GenBank/DDBJ whole genome shotgun (WGS) entry which is preliminary data.</text>
</comment>
<name>A0AAD4EPC9_9PEZI</name>
<gene>
    <name evidence="3" type="ORF">NEMBOFW57_009629</name>
</gene>
<dbReference type="EMBL" id="JAHCVI010000005">
    <property type="protein sequence ID" value="KAG7285011.1"/>
    <property type="molecule type" value="Genomic_DNA"/>
</dbReference>
<feature type="compositionally biased region" description="Low complexity" evidence="1">
    <location>
        <begin position="188"/>
        <end position="201"/>
    </location>
</feature>
<dbReference type="AlphaFoldDB" id="A0AAD4EPC9"/>
<accession>A0AAD4EPC9</accession>
<sequence length="217" mass="22355">MGPSTLRLALLGAMAPALARAASTTSDSSIINLFVIDPTPAVSSQTIHASIMRVVPSLTQTEYYITCVPLQGEEYFGKPKPAPCNHIDGASVTINPTGMALHLVRTSIILDARELPTKETAISVSATATCAFSGSSTASCTGAMTSSALTQIYIGNNGTRTEQSAVETETISSVFSSMGAHTGFEKLQTSTSTTVQSTSSTGGAGEGDGRGSWRLLG</sequence>
<evidence type="ECO:0000256" key="1">
    <source>
        <dbReference type="SAM" id="MobiDB-lite"/>
    </source>
</evidence>
<evidence type="ECO:0000256" key="2">
    <source>
        <dbReference type="SAM" id="SignalP"/>
    </source>
</evidence>
<feature type="chain" id="PRO_5042278878" evidence="2">
    <location>
        <begin position="22"/>
        <end position="217"/>
    </location>
</feature>
<dbReference type="Proteomes" id="UP001197093">
    <property type="component" value="Unassembled WGS sequence"/>
</dbReference>
<keyword evidence="2" id="KW-0732">Signal</keyword>
<proteinExistence type="predicted"/>
<reference evidence="3" key="1">
    <citation type="submission" date="2023-02" db="EMBL/GenBank/DDBJ databases">
        <authorList>
            <person name="Palmer J.M."/>
        </authorList>
    </citation>
    <scope>NUCLEOTIDE SEQUENCE</scope>
    <source>
        <strain evidence="3">FW57</strain>
    </source>
</reference>
<evidence type="ECO:0000313" key="3">
    <source>
        <dbReference type="EMBL" id="KAG7285011.1"/>
    </source>
</evidence>
<feature type="signal peptide" evidence="2">
    <location>
        <begin position="1"/>
        <end position="21"/>
    </location>
</feature>
<feature type="region of interest" description="Disordered" evidence="1">
    <location>
        <begin position="186"/>
        <end position="217"/>
    </location>
</feature>